<proteinExistence type="predicted"/>
<dbReference type="WBParaSite" id="HNAJ_0000830301-mRNA-1">
    <property type="protein sequence ID" value="HNAJ_0000830301-mRNA-1"/>
    <property type="gene ID" value="HNAJ_0000830301"/>
</dbReference>
<dbReference type="EMBL" id="UZAE01012254">
    <property type="protein sequence ID" value="VDO04207.1"/>
    <property type="molecule type" value="Genomic_DNA"/>
</dbReference>
<dbReference type="GO" id="GO:0030951">
    <property type="term" value="P:establishment or maintenance of microtubule cytoskeleton polarity"/>
    <property type="evidence" value="ECO:0007669"/>
    <property type="project" value="InterPro"/>
</dbReference>
<dbReference type="GO" id="GO:0046785">
    <property type="term" value="P:microtubule polymerization"/>
    <property type="evidence" value="ECO:0007669"/>
    <property type="project" value="InterPro"/>
</dbReference>
<feature type="region of interest" description="Disordered" evidence="1">
    <location>
        <begin position="235"/>
        <end position="292"/>
    </location>
</feature>
<reference evidence="5" key="1">
    <citation type="submission" date="2016-04" db="UniProtKB">
        <authorList>
            <consortium name="WormBaseParasite"/>
        </authorList>
    </citation>
    <scope>IDENTIFICATION</scope>
</reference>
<sequence length="1247" mass="138178">MADLIEKLSAARWNDRIEALERIDSRLRNSVCTQMEASDLVNAVTNTMASDKHPKVIMTAANMIARSATAMKRDFAPFSKQTLNACLVGFRTKQPAILSALRNAADASVATMSIDTLTEAVIASLGEKSANPTSKEEAMGVLNRALQASLDSSNPPPTSSRRAIFKHILSSLVPNLEDRTDTVRDAAYSTLASARRFLADEATYARIAAKDIDDSKKARIDQAYQKLSTVVKKVVRPTKPPPAEPQELDDLSGKAAPSKKPPNATPLVGPSQTRKLKTGAKGAPQSLPVNSNFTSELHMSDDEVRDMLFKWSIPEPIINNLTSTNWKERLESIDRIYSAVSSAPPIDNPAFTQSLIRFLLRPPGFKETNVQVKCRLLETLASLMRNSKEASLCESLFEHLSTSFVGMICTPKLIASCEACFQGLEQCCGLAVLGDALLRIASTAKVPKSAEHTVLWLSKALERASNFCINYQQTIKRIKEGFQNGSGQVRHAYITLSGVIFYCLTHGGNSNNYPPVGAFKAELENSANSAILRLLQEEFKKRECVMANAYTTPRLANKRQPVSPLPYDQETPPKNPRRVTTVLSSPSETLQQSLARENQKSPPIRGGGSYTLESENSPFGLSTTFSAVSVPLLTADFKAKKTRLAQLSTGTLHPSRKRLECDFLDAGVHENLRRLLSFWDSNPAKIKEILGLLTQLLLHPTPSRKRAMDTGQHHPLSDTHANIDLIFHWMAESCFSTDKLDLDVVAQSIDYLDELISRLANAKMTLMPIEVRILLPIPLLASHVLERYFCQSKEHSSRLANLLLNFCHVLPANEVYTTVMDAISTITETMILNELFVVLKLLFSRFQNLLDPSVADIKAIAQYVGSSDRQVNRSALECLKLVRGTYTIEQISTMAGNLTDRDRAFLEDALNQDVSAQSFHTPMRPKAVPYPDNTQNASYTNNPSILVSISRSQIQEDGESFLKTARQWIVDVLLQDDRAKECEMVTFLISKLLSTPLHDGEPSALDDAFLALSHLDFLHHSTATRDLLLPQAPELFESLGIQMDLIASGRIPPFAYSSERAGRFVRATVGLVINIFRAGFLTRNLTANSLFCLIGGLLHLHSTFKRIRIGEWESLILKNSLLFLLLDMDVAQSLEGDIFDSLSFIHEKLVAESITTYIQVLTSLISTVWNTNEELEKSPVNRSWLLKNNTLLHLFDLTVKEVAKNKDKLNTTEIVSCLEGTFSRRPQQSNDEAGAALIAFALQRLSV</sequence>
<feature type="domain" description="TOG" evidence="2">
    <location>
        <begin position="299"/>
        <end position="548"/>
    </location>
</feature>
<reference evidence="3 4" key="2">
    <citation type="submission" date="2018-11" db="EMBL/GenBank/DDBJ databases">
        <authorList>
            <consortium name="Pathogen Informatics"/>
        </authorList>
    </citation>
    <scope>NUCLEOTIDE SEQUENCE [LARGE SCALE GENOMIC DNA]</scope>
</reference>
<evidence type="ECO:0000259" key="2">
    <source>
        <dbReference type="SMART" id="SM01349"/>
    </source>
</evidence>
<gene>
    <name evidence="3" type="ORF">HNAJ_LOCUS8299</name>
</gene>
<feature type="region of interest" description="Disordered" evidence="1">
    <location>
        <begin position="556"/>
        <end position="613"/>
    </location>
</feature>
<dbReference type="GO" id="GO:0051010">
    <property type="term" value="F:microtubule plus-end binding"/>
    <property type="evidence" value="ECO:0007669"/>
    <property type="project" value="InterPro"/>
</dbReference>
<dbReference type="OrthoDB" id="205662at2759"/>
<dbReference type="Proteomes" id="UP000278807">
    <property type="component" value="Unassembled WGS sequence"/>
</dbReference>
<evidence type="ECO:0000313" key="3">
    <source>
        <dbReference type="EMBL" id="VDO04207.1"/>
    </source>
</evidence>
<dbReference type="InterPro" id="IPR045110">
    <property type="entry name" value="XMAP215"/>
</dbReference>
<evidence type="ECO:0000313" key="4">
    <source>
        <dbReference type="Proteomes" id="UP000278807"/>
    </source>
</evidence>
<dbReference type="SUPFAM" id="SSF48371">
    <property type="entry name" value="ARM repeat"/>
    <property type="match status" value="1"/>
</dbReference>
<keyword evidence="4" id="KW-1185">Reference proteome</keyword>
<feature type="domain" description="TOG" evidence="2">
    <location>
        <begin position="1"/>
        <end position="233"/>
    </location>
</feature>
<dbReference type="GO" id="GO:0007051">
    <property type="term" value="P:spindle organization"/>
    <property type="evidence" value="ECO:0007669"/>
    <property type="project" value="InterPro"/>
</dbReference>
<name>A0A158QHY6_RODNA</name>
<dbReference type="PANTHER" id="PTHR12609">
    <property type="entry name" value="MICROTUBULE ASSOCIATED PROTEIN XMAP215"/>
    <property type="match status" value="1"/>
</dbReference>
<dbReference type="GO" id="GO:0061863">
    <property type="term" value="F:microtubule plus end polymerase"/>
    <property type="evidence" value="ECO:0007669"/>
    <property type="project" value="InterPro"/>
</dbReference>
<protein>
    <submittedName>
        <fullName evidence="5">TOG domain-containing protein</fullName>
    </submittedName>
</protein>
<dbReference type="SMART" id="SM01349">
    <property type="entry name" value="TOG"/>
    <property type="match status" value="2"/>
</dbReference>
<dbReference type="STRING" id="102285.A0A158QHY6"/>
<evidence type="ECO:0000313" key="5">
    <source>
        <dbReference type="WBParaSite" id="HNAJ_0000830301-mRNA-1"/>
    </source>
</evidence>
<dbReference type="InterPro" id="IPR034085">
    <property type="entry name" value="TOG"/>
</dbReference>
<dbReference type="AlphaFoldDB" id="A0A158QHY6"/>
<feature type="compositionally biased region" description="Polar residues" evidence="1">
    <location>
        <begin position="581"/>
        <end position="596"/>
    </location>
</feature>
<dbReference type="Gene3D" id="1.25.10.10">
    <property type="entry name" value="Leucine-rich Repeat Variant"/>
    <property type="match status" value="3"/>
</dbReference>
<accession>A0A158QHY6</accession>
<evidence type="ECO:0000256" key="1">
    <source>
        <dbReference type="SAM" id="MobiDB-lite"/>
    </source>
</evidence>
<dbReference type="InterPro" id="IPR011989">
    <property type="entry name" value="ARM-like"/>
</dbReference>
<dbReference type="InterPro" id="IPR016024">
    <property type="entry name" value="ARM-type_fold"/>
</dbReference>
<organism evidence="5">
    <name type="scientific">Rodentolepis nana</name>
    <name type="common">Dwarf tapeworm</name>
    <name type="synonym">Hymenolepis nana</name>
    <dbReference type="NCBI Taxonomy" id="102285"/>
    <lineage>
        <taxon>Eukaryota</taxon>
        <taxon>Metazoa</taxon>
        <taxon>Spiralia</taxon>
        <taxon>Lophotrochozoa</taxon>
        <taxon>Platyhelminthes</taxon>
        <taxon>Cestoda</taxon>
        <taxon>Eucestoda</taxon>
        <taxon>Cyclophyllidea</taxon>
        <taxon>Hymenolepididae</taxon>
        <taxon>Rodentolepis</taxon>
    </lineage>
</organism>